<proteinExistence type="predicted"/>
<evidence type="ECO:0000313" key="3">
    <source>
        <dbReference type="Proteomes" id="UP000094385"/>
    </source>
</evidence>
<dbReference type="OrthoDB" id="10380178at2759"/>
<dbReference type="AlphaFoldDB" id="A0A1E3Q1B4"/>
<gene>
    <name evidence="2" type="ORF">LIPSTDRAFT_73114</name>
</gene>
<dbReference type="Proteomes" id="UP000094385">
    <property type="component" value="Unassembled WGS sequence"/>
</dbReference>
<evidence type="ECO:0000313" key="2">
    <source>
        <dbReference type="EMBL" id="ODQ71446.1"/>
    </source>
</evidence>
<evidence type="ECO:0000256" key="1">
    <source>
        <dbReference type="SAM" id="MobiDB-lite"/>
    </source>
</evidence>
<reference evidence="2 3" key="1">
    <citation type="journal article" date="2016" name="Proc. Natl. Acad. Sci. U.S.A.">
        <title>Comparative genomics of biotechnologically important yeasts.</title>
        <authorList>
            <person name="Riley R."/>
            <person name="Haridas S."/>
            <person name="Wolfe K.H."/>
            <person name="Lopes M.R."/>
            <person name="Hittinger C.T."/>
            <person name="Goeker M."/>
            <person name="Salamov A.A."/>
            <person name="Wisecaver J.H."/>
            <person name="Long T.M."/>
            <person name="Calvey C.H."/>
            <person name="Aerts A.L."/>
            <person name="Barry K.W."/>
            <person name="Choi C."/>
            <person name="Clum A."/>
            <person name="Coughlan A.Y."/>
            <person name="Deshpande S."/>
            <person name="Douglass A.P."/>
            <person name="Hanson S.J."/>
            <person name="Klenk H.-P."/>
            <person name="LaButti K.M."/>
            <person name="Lapidus A."/>
            <person name="Lindquist E.A."/>
            <person name="Lipzen A.M."/>
            <person name="Meier-Kolthoff J.P."/>
            <person name="Ohm R.A."/>
            <person name="Otillar R.P."/>
            <person name="Pangilinan J.L."/>
            <person name="Peng Y."/>
            <person name="Rokas A."/>
            <person name="Rosa C.A."/>
            <person name="Scheuner C."/>
            <person name="Sibirny A.A."/>
            <person name="Slot J.C."/>
            <person name="Stielow J.B."/>
            <person name="Sun H."/>
            <person name="Kurtzman C.P."/>
            <person name="Blackwell M."/>
            <person name="Grigoriev I.V."/>
            <person name="Jeffries T.W."/>
        </authorList>
    </citation>
    <scope>NUCLEOTIDE SEQUENCE [LARGE SCALE GENOMIC DNA]</scope>
    <source>
        <strain evidence="2 3">NRRL Y-11557</strain>
    </source>
</reference>
<accession>A0A1E3Q1B4</accession>
<name>A0A1E3Q1B4_LIPST</name>
<dbReference type="EMBL" id="KV454297">
    <property type="protein sequence ID" value="ODQ71446.1"/>
    <property type="molecule type" value="Genomic_DNA"/>
</dbReference>
<keyword evidence="3" id="KW-1185">Reference proteome</keyword>
<protein>
    <submittedName>
        <fullName evidence="2">Uncharacterized protein</fullName>
    </submittedName>
</protein>
<organism evidence="2 3">
    <name type="scientific">Lipomyces starkeyi NRRL Y-11557</name>
    <dbReference type="NCBI Taxonomy" id="675824"/>
    <lineage>
        <taxon>Eukaryota</taxon>
        <taxon>Fungi</taxon>
        <taxon>Dikarya</taxon>
        <taxon>Ascomycota</taxon>
        <taxon>Saccharomycotina</taxon>
        <taxon>Lipomycetes</taxon>
        <taxon>Lipomycetales</taxon>
        <taxon>Lipomycetaceae</taxon>
        <taxon>Lipomyces</taxon>
    </lineage>
</organism>
<sequence length="120" mass="14091">MAQMDLDVDDEDDDTFWDEDSVIEEDMRVEAEEVHWDNRMIFEKTNALAKLSYFSEADKKLKYSTRTGGLERSLQRWKAKFKTNVRMASLSNYNFTVASDANASHQNRRPRRRTGQTFSP</sequence>
<feature type="region of interest" description="Disordered" evidence="1">
    <location>
        <begin position="99"/>
        <end position="120"/>
    </location>
</feature>